<sequence>MADQRPKRDTPNADDIANKSIEEPELNEEELDSYIISTPKRKDEKLEPLTPKRGNGGTDLSTHNHNQDTQIDDKAPPTPYSATSKQERKLTNRINKRTPTRCSSRSPERLGAFGMHARRLRKGLASPLKSKAWAQEVSEKWEYQAEDFEAWRDCELDW</sequence>
<name>A0A6A6PXC1_9PEZI</name>
<accession>A0A6A6PXC1</accession>
<proteinExistence type="predicted"/>
<organism evidence="2 3">
    <name type="scientific">Neohortaea acidophila</name>
    <dbReference type="NCBI Taxonomy" id="245834"/>
    <lineage>
        <taxon>Eukaryota</taxon>
        <taxon>Fungi</taxon>
        <taxon>Dikarya</taxon>
        <taxon>Ascomycota</taxon>
        <taxon>Pezizomycotina</taxon>
        <taxon>Dothideomycetes</taxon>
        <taxon>Dothideomycetidae</taxon>
        <taxon>Mycosphaerellales</taxon>
        <taxon>Teratosphaeriaceae</taxon>
        <taxon>Neohortaea</taxon>
    </lineage>
</organism>
<dbReference type="GeneID" id="54477974"/>
<dbReference type="Proteomes" id="UP000799767">
    <property type="component" value="Unassembled WGS sequence"/>
</dbReference>
<feature type="compositionally biased region" description="Acidic residues" evidence="1">
    <location>
        <begin position="23"/>
        <end position="32"/>
    </location>
</feature>
<dbReference type="EMBL" id="MU001634">
    <property type="protein sequence ID" value="KAF2484349.1"/>
    <property type="molecule type" value="Genomic_DNA"/>
</dbReference>
<reference evidence="2" key="1">
    <citation type="journal article" date="2020" name="Stud. Mycol.">
        <title>101 Dothideomycetes genomes: a test case for predicting lifestyles and emergence of pathogens.</title>
        <authorList>
            <person name="Haridas S."/>
            <person name="Albert R."/>
            <person name="Binder M."/>
            <person name="Bloem J."/>
            <person name="Labutti K."/>
            <person name="Salamov A."/>
            <person name="Andreopoulos B."/>
            <person name="Baker S."/>
            <person name="Barry K."/>
            <person name="Bills G."/>
            <person name="Bluhm B."/>
            <person name="Cannon C."/>
            <person name="Castanera R."/>
            <person name="Culley D."/>
            <person name="Daum C."/>
            <person name="Ezra D."/>
            <person name="Gonzalez J."/>
            <person name="Henrissat B."/>
            <person name="Kuo A."/>
            <person name="Liang C."/>
            <person name="Lipzen A."/>
            <person name="Lutzoni F."/>
            <person name="Magnuson J."/>
            <person name="Mondo S."/>
            <person name="Nolan M."/>
            <person name="Ohm R."/>
            <person name="Pangilinan J."/>
            <person name="Park H.-J."/>
            <person name="Ramirez L."/>
            <person name="Alfaro M."/>
            <person name="Sun H."/>
            <person name="Tritt A."/>
            <person name="Yoshinaga Y."/>
            <person name="Zwiers L.-H."/>
            <person name="Turgeon B."/>
            <person name="Goodwin S."/>
            <person name="Spatafora J."/>
            <person name="Crous P."/>
            <person name="Grigoriev I."/>
        </authorList>
    </citation>
    <scope>NUCLEOTIDE SEQUENCE</scope>
    <source>
        <strain evidence="2">CBS 113389</strain>
    </source>
</reference>
<keyword evidence="3" id="KW-1185">Reference proteome</keyword>
<evidence type="ECO:0000256" key="1">
    <source>
        <dbReference type="SAM" id="MobiDB-lite"/>
    </source>
</evidence>
<gene>
    <name evidence="2" type="ORF">BDY17DRAFT_323211</name>
</gene>
<protein>
    <submittedName>
        <fullName evidence="2">Uncharacterized protein</fullName>
    </submittedName>
</protein>
<evidence type="ECO:0000313" key="2">
    <source>
        <dbReference type="EMBL" id="KAF2484349.1"/>
    </source>
</evidence>
<feature type="compositionally biased region" description="Basic and acidic residues" evidence="1">
    <location>
        <begin position="1"/>
        <end position="22"/>
    </location>
</feature>
<dbReference type="RefSeq" id="XP_033590918.1">
    <property type="nucleotide sequence ID" value="XM_033736972.1"/>
</dbReference>
<feature type="compositionally biased region" description="Polar residues" evidence="1">
    <location>
        <begin position="58"/>
        <end position="69"/>
    </location>
</feature>
<evidence type="ECO:0000313" key="3">
    <source>
        <dbReference type="Proteomes" id="UP000799767"/>
    </source>
</evidence>
<feature type="region of interest" description="Disordered" evidence="1">
    <location>
        <begin position="1"/>
        <end position="108"/>
    </location>
</feature>
<dbReference type="AlphaFoldDB" id="A0A6A6PXC1"/>